<dbReference type="STRING" id="929713.NIASO_12230"/>
<sequence>MKKIRFLLLMGMIAPLFVEGQDTRPDTLVINGITVIRDNRPPKNEPKKGFFKNINSRRTLKKITTEWGMVDIGMSSFVDRTDYPGVAAQAYAPGSNNQWFETKGFKSRNINLWVVTQRYSLVHHVLNLQYGVGLELNNYFYTQPVRYDPNPPATQDPPVVSIDARAQSVPPERIYKKDKLAADYVTVPLMLNFNFTPDRIYPFELSAGVSIGYLYASRNKTITSDEGKQKAKDAFGLKPWKLSYVGDLTLGVVTFYGSYAFKGMYKRGLDMTPYTFGIRLRPGDLFNKIENR</sequence>
<gene>
    <name evidence="1" type="ORF">NIASO_12230</name>
</gene>
<keyword evidence="2" id="KW-1185">Reference proteome</keyword>
<dbReference type="KEGG" id="nso:NIASO_12230"/>
<accession>W0F8K8</accession>
<evidence type="ECO:0000313" key="1">
    <source>
        <dbReference type="EMBL" id="AHF17681.1"/>
    </source>
</evidence>
<protein>
    <submittedName>
        <fullName evidence="1">Uncharacterized protein</fullName>
    </submittedName>
</protein>
<evidence type="ECO:0000313" key="2">
    <source>
        <dbReference type="Proteomes" id="UP000003586"/>
    </source>
</evidence>
<name>W0F8K8_9BACT</name>
<dbReference type="OrthoDB" id="666719at2"/>
<organism evidence="1 2">
    <name type="scientific">Niabella soli DSM 19437</name>
    <dbReference type="NCBI Taxonomy" id="929713"/>
    <lineage>
        <taxon>Bacteria</taxon>
        <taxon>Pseudomonadati</taxon>
        <taxon>Bacteroidota</taxon>
        <taxon>Chitinophagia</taxon>
        <taxon>Chitinophagales</taxon>
        <taxon>Chitinophagaceae</taxon>
        <taxon>Niabella</taxon>
    </lineage>
</organism>
<dbReference type="EMBL" id="CP007035">
    <property type="protein sequence ID" value="AHF17681.1"/>
    <property type="molecule type" value="Genomic_DNA"/>
</dbReference>
<dbReference type="HOGENOM" id="CLU_896289_0_0_10"/>
<dbReference type="AlphaFoldDB" id="W0F8K8"/>
<proteinExistence type="predicted"/>
<reference evidence="1 2" key="1">
    <citation type="submission" date="2013-12" db="EMBL/GenBank/DDBJ databases">
        <authorList>
            <consortium name="DOE Joint Genome Institute"/>
            <person name="Eisen J."/>
            <person name="Huntemann M."/>
            <person name="Han J."/>
            <person name="Chen A."/>
            <person name="Kyrpides N."/>
            <person name="Mavromatis K."/>
            <person name="Markowitz V."/>
            <person name="Palaniappan K."/>
            <person name="Ivanova N."/>
            <person name="Schaumberg A."/>
            <person name="Pati A."/>
            <person name="Liolios K."/>
            <person name="Nordberg H.P."/>
            <person name="Cantor M.N."/>
            <person name="Hua S.X."/>
            <person name="Woyke T."/>
        </authorList>
    </citation>
    <scope>NUCLEOTIDE SEQUENCE [LARGE SCALE GENOMIC DNA]</scope>
    <source>
        <strain evidence="2">DSM 19437</strain>
    </source>
</reference>
<dbReference type="Proteomes" id="UP000003586">
    <property type="component" value="Chromosome"/>
</dbReference>